<keyword evidence="6" id="KW-1185">Reference proteome</keyword>
<evidence type="ECO:0000256" key="3">
    <source>
        <dbReference type="ARBA" id="ARBA00022679"/>
    </source>
</evidence>
<evidence type="ECO:0000313" key="5">
    <source>
        <dbReference type="EMBL" id="EPR35992.1"/>
    </source>
</evidence>
<accession>S7TFJ2</accession>
<dbReference type="Proteomes" id="UP000014977">
    <property type="component" value="Unassembled WGS sequence"/>
</dbReference>
<dbReference type="InterPro" id="IPR000489">
    <property type="entry name" value="Pterin-binding_dom"/>
</dbReference>
<comment type="similarity">
    <text evidence="1">Belongs to the vitamin-B12 dependent methionine synthase family.</text>
</comment>
<proteinExistence type="inferred from homology"/>
<reference evidence="5 6" key="1">
    <citation type="journal article" date="2013" name="Genome Announc.">
        <title>Draft genome sequences for three mercury-methylating, sulfate-reducing bacteria.</title>
        <authorList>
            <person name="Brown S.D."/>
            <person name="Hurt R.A.Jr."/>
            <person name="Gilmour C.C."/>
            <person name="Elias D.A."/>
        </authorList>
    </citation>
    <scope>NUCLEOTIDE SEQUENCE [LARGE SCALE GENOMIC DNA]</scope>
    <source>
        <strain evidence="5 6">DSM 2059</strain>
    </source>
</reference>
<dbReference type="GO" id="GO:0032259">
    <property type="term" value="P:methylation"/>
    <property type="evidence" value="ECO:0007669"/>
    <property type="project" value="UniProtKB-KW"/>
</dbReference>
<dbReference type="AlphaFoldDB" id="S7TFJ2"/>
<dbReference type="Pfam" id="PF00809">
    <property type="entry name" value="Pterin_bind"/>
    <property type="match status" value="1"/>
</dbReference>
<keyword evidence="2" id="KW-0489">Methyltransferase</keyword>
<protein>
    <submittedName>
        <fullName evidence="5">Dihydropteroate synthase DHPS</fullName>
    </submittedName>
</protein>
<dbReference type="GO" id="GO:0042558">
    <property type="term" value="P:pteridine-containing compound metabolic process"/>
    <property type="evidence" value="ECO:0007669"/>
    <property type="project" value="InterPro"/>
</dbReference>
<dbReference type="PANTHER" id="PTHR45833:SF2">
    <property type="entry name" value="BIFUNCTIONAL HOMOCYSTEINE S-METHYLTRANSFERASE_5,10-METHYLENETETRAHYDROFOLATE REDUCTASE"/>
    <property type="match status" value="1"/>
</dbReference>
<dbReference type="SUPFAM" id="SSF51717">
    <property type="entry name" value="Dihydropteroate synthetase-like"/>
    <property type="match status" value="1"/>
</dbReference>
<dbReference type="PROSITE" id="PS50972">
    <property type="entry name" value="PTERIN_BINDING"/>
    <property type="match status" value="1"/>
</dbReference>
<evidence type="ECO:0000313" key="6">
    <source>
        <dbReference type="Proteomes" id="UP000014977"/>
    </source>
</evidence>
<dbReference type="GO" id="GO:0008705">
    <property type="term" value="F:methionine synthase activity"/>
    <property type="evidence" value="ECO:0007669"/>
    <property type="project" value="TreeGrafter"/>
</dbReference>
<evidence type="ECO:0000256" key="1">
    <source>
        <dbReference type="ARBA" id="ARBA00010398"/>
    </source>
</evidence>
<dbReference type="EMBL" id="ATHJ01000105">
    <property type="protein sequence ID" value="EPR35992.1"/>
    <property type="molecule type" value="Genomic_DNA"/>
</dbReference>
<dbReference type="OrthoDB" id="5416636at2"/>
<comment type="caution">
    <text evidence="5">The sequence shown here is derived from an EMBL/GenBank/DDBJ whole genome shotgun (WGS) entry which is preliminary data.</text>
</comment>
<evidence type="ECO:0000259" key="4">
    <source>
        <dbReference type="PROSITE" id="PS50972"/>
    </source>
</evidence>
<feature type="domain" description="Pterin-binding" evidence="4">
    <location>
        <begin position="1"/>
        <end position="252"/>
    </location>
</feature>
<organism evidence="5 6">
    <name type="scientific">Desulfococcus multivorans DSM 2059</name>
    <dbReference type="NCBI Taxonomy" id="1121405"/>
    <lineage>
        <taxon>Bacteria</taxon>
        <taxon>Pseudomonadati</taxon>
        <taxon>Thermodesulfobacteriota</taxon>
        <taxon>Desulfobacteria</taxon>
        <taxon>Desulfobacterales</taxon>
        <taxon>Desulfococcaceae</taxon>
        <taxon>Desulfococcus</taxon>
    </lineage>
</organism>
<dbReference type="GO" id="GO:0005829">
    <property type="term" value="C:cytosol"/>
    <property type="evidence" value="ECO:0007669"/>
    <property type="project" value="TreeGrafter"/>
</dbReference>
<name>S7TFJ2_DESML</name>
<evidence type="ECO:0000256" key="2">
    <source>
        <dbReference type="ARBA" id="ARBA00022603"/>
    </source>
</evidence>
<gene>
    <name evidence="5" type="ORF">dsmv_0697</name>
</gene>
<dbReference type="STRING" id="897.B2D07_16145"/>
<dbReference type="PANTHER" id="PTHR45833">
    <property type="entry name" value="METHIONINE SYNTHASE"/>
    <property type="match status" value="1"/>
</dbReference>
<dbReference type="RefSeq" id="WP_020877808.1">
    <property type="nucleotide sequence ID" value="NZ_ATHJ01000105.1"/>
</dbReference>
<dbReference type="Gene3D" id="3.20.20.20">
    <property type="entry name" value="Dihydropteroate synthase-like"/>
    <property type="match status" value="1"/>
</dbReference>
<dbReference type="InterPro" id="IPR011005">
    <property type="entry name" value="Dihydropteroate_synth-like_sf"/>
</dbReference>
<sequence length="262" mass="28535">MMLVSDNLQITHPDIDRAVRTLDPAPIQDLVRRCVAAGADAIDINSGPLVREPEKKMAFLVAAVRSVTDLPVFLDTTNPKAMEAGLRAAKGRTVINGFSLEPAKLEYILPLAGKYDVDIIGYLLYPNSHVPGDESERLGVAVTLFEAFQKAGGNPERLIIDPIVAPVMWENGNRQNMAILSVIRTLPDLLGFPVRTVAGLSNLTTGPGPRDRKRRLEAAYLPMLAEAGLTMALMNVLHTETVQTARACEALIGDRIFTWAGW</sequence>
<dbReference type="eggNOG" id="COG1410">
    <property type="taxonomic scope" value="Bacteria"/>
</dbReference>
<dbReference type="InterPro" id="IPR050554">
    <property type="entry name" value="Met_Synthase/Corrinoid"/>
</dbReference>
<keyword evidence="3" id="KW-0808">Transferase</keyword>